<organism evidence="1 2">
    <name type="scientific">Lentinula raphanica</name>
    <dbReference type="NCBI Taxonomy" id="153919"/>
    <lineage>
        <taxon>Eukaryota</taxon>
        <taxon>Fungi</taxon>
        <taxon>Dikarya</taxon>
        <taxon>Basidiomycota</taxon>
        <taxon>Agaricomycotina</taxon>
        <taxon>Agaricomycetes</taxon>
        <taxon>Agaricomycetidae</taxon>
        <taxon>Agaricales</taxon>
        <taxon>Marasmiineae</taxon>
        <taxon>Omphalotaceae</taxon>
        <taxon>Lentinula</taxon>
    </lineage>
</organism>
<reference evidence="1" key="1">
    <citation type="submission" date="2022-08" db="EMBL/GenBank/DDBJ databases">
        <authorList>
            <consortium name="DOE Joint Genome Institute"/>
            <person name="Min B."/>
            <person name="Riley R."/>
            <person name="Sierra-Patev S."/>
            <person name="Naranjo-Ortiz M."/>
            <person name="Looney B."/>
            <person name="Konkel Z."/>
            <person name="Slot J.C."/>
            <person name="Sakamoto Y."/>
            <person name="Steenwyk J.L."/>
            <person name="Rokas A."/>
            <person name="Carro J."/>
            <person name="Camarero S."/>
            <person name="Ferreira P."/>
            <person name="Molpeceres G."/>
            <person name="Ruiz-Duenas F.J."/>
            <person name="Serrano A."/>
            <person name="Henrissat B."/>
            <person name="Drula E."/>
            <person name="Hughes K.W."/>
            <person name="Mata J.L."/>
            <person name="Ishikawa N.K."/>
            <person name="Vargas-Isla R."/>
            <person name="Ushijima S."/>
            <person name="Smith C.A."/>
            <person name="Ahrendt S."/>
            <person name="Andreopoulos W."/>
            <person name="He G."/>
            <person name="Labutti K."/>
            <person name="Lipzen A."/>
            <person name="Ng V."/>
            <person name="Sandor L."/>
            <person name="Barry K."/>
            <person name="Martinez A.T."/>
            <person name="Xiao Y."/>
            <person name="Gibbons J.G."/>
            <person name="Terashima K."/>
            <person name="Hibbett D.S."/>
            <person name="Grigoriev I.V."/>
        </authorList>
    </citation>
    <scope>NUCLEOTIDE SEQUENCE</scope>
    <source>
        <strain evidence="1">TFB9207</strain>
    </source>
</reference>
<proteinExistence type="predicted"/>
<dbReference type="AlphaFoldDB" id="A0AA38PAV6"/>
<comment type="caution">
    <text evidence="1">The sequence shown here is derived from an EMBL/GenBank/DDBJ whole genome shotgun (WGS) entry which is preliminary data.</text>
</comment>
<evidence type="ECO:0008006" key="3">
    <source>
        <dbReference type="Google" id="ProtNLM"/>
    </source>
</evidence>
<protein>
    <recommendedName>
        <fullName evidence="3">F-box domain-containing protein</fullName>
    </recommendedName>
</protein>
<evidence type="ECO:0000313" key="2">
    <source>
        <dbReference type="Proteomes" id="UP001163846"/>
    </source>
</evidence>
<keyword evidence="2" id="KW-1185">Reference proteome</keyword>
<dbReference type="Proteomes" id="UP001163846">
    <property type="component" value="Unassembled WGS sequence"/>
</dbReference>
<accession>A0AA38PAV6</accession>
<sequence length="338" mass="39295">MMPQSWRLINIDRKEATGSWGNLQDFFYYSSHDSLNVVDYLTPLVLHSSYKSDIISLEESFQRYAQTNRNMASTGILPARLPIELVLRIVEHLRDDYLPLLCLSLTCTFFWDITGQARYHSLTSAVNKHSWAGDRIILVGDSARSLPPSILSDNDVEELRLNGRSDTLAEALYDAARDFKKPSQLTEPTQVGPLYDARVKAQPRLRKTLWEFYRRDIRFRRWIFFHSPDFKLRSEQNPGARWMVRNLSKREYVTKASSRDLASLIYYLIGRSDDGTSWPGDGWLTRGPWAGDRIDLTFVSIHREEHGNESDWTNVTARVKQELRRVTDSEDHELYLSE</sequence>
<dbReference type="EMBL" id="MU806134">
    <property type="protein sequence ID" value="KAJ3839336.1"/>
    <property type="molecule type" value="Genomic_DNA"/>
</dbReference>
<gene>
    <name evidence="1" type="ORF">F5878DRAFT_724612</name>
</gene>
<evidence type="ECO:0000313" key="1">
    <source>
        <dbReference type="EMBL" id="KAJ3839336.1"/>
    </source>
</evidence>
<name>A0AA38PAV6_9AGAR</name>